<keyword evidence="5" id="KW-1185">Reference proteome</keyword>
<dbReference type="InterPro" id="IPR000253">
    <property type="entry name" value="FHA_dom"/>
</dbReference>
<dbReference type="Proteomes" id="UP000282185">
    <property type="component" value="Unassembled WGS sequence"/>
</dbReference>
<dbReference type="PROSITE" id="PS50006">
    <property type="entry name" value="FHA_DOMAIN"/>
    <property type="match status" value="2"/>
</dbReference>
<evidence type="ECO:0000313" key="6">
    <source>
        <dbReference type="Proteomes" id="UP000282185"/>
    </source>
</evidence>
<dbReference type="SMART" id="SM00240">
    <property type="entry name" value="FHA"/>
    <property type="match status" value="2"/>
</dbReference>
<feature type="domain" description="FHA" evidence="2">
    <location>
        <begin position="90"/>
        <end position="139"/>
    </location>
</feature>
<organism evidence="4 6">
    <name type="scientific">Brachybacterium saurashtrense</name>
    <dbReference type="NCBI Taxonomy" id="556288"/>
    <lineage>
        <taxon>Bacteria</taxon>
        <taxon>Bacillati</taxon>
        <taxon>Actinomycetota</taxon>
        <taxon>Actinomycetes</taxon>
        <taxon>Micrococcales</taxon>
        <taxon>Dermabacteraceae</taxon>
        <taxon>Brachybacterium</taxon>
    </lineage>
</organism>
<dbReference type="EMBL" id="CP031356">
    <property type="protein sequence ID" value="AXK47027.1"/>
    <property type="molecule type" value="Genomic_DNA"/>
</dbReference>
<dbReference type="RefSeq" id="WP_115414774.1">
    <property type="nucleotide sequence ID" value="NZ_CP031356.1"/>
</dbReference>
<dbReference type="PANTHER" id="PTHR23308">
    <property type="entry name" value="NUCLEAR INHIBITOR OF PROTEIN PHOSPHATASE-1"/>
    <property type="match status" value="1"/>
</dbReference>
<dbReference type="InterPro" id="IPR008984">
    <property type="entry name" value="SMAD_FHA_dom_sf"/>
</dbReference>
<evidence type="ECO:0000313" key="3">
    <source>
        <dbReference type="EMBL" id="AXK47027.1"/>
    </source>
</evidence>
<protein>
    <submittedName>
        <fullName evidence="4">FHA domain-containing protein</fullName>
    </submittedName>
</protein>
<dbReference type="SUPFAM" id="SSF52540">
    <property type="entry name" value="P-loop containing nucleoside triphosphate hydrolases"/>
    <property type="match status" value="1"/>
</dbReference>
<dbReference type="SUPFAM" id="SSF49879">
    <property type="entry name" value="SMAD/FHA domain"/>
    <property type="match status" value="2"/>
</dbReference>
<dbReference type="Proteomes" id="UP000254236">
    <property type="component" value="Chromosome"/>
</dbReference>
<gene>
    <name evidence="3" type="ORF">DWV08_16310</name>
    <name evidence="4" type="ORF">DXU92_16205</name>
</gene>
<evidence type="ECO:0000256" key="1">
    <source>
        <dbReference type="ARBA" id="ARBA00022553"/>
    </source>
</evidence>
<dbReference type="EMBL" id="QSWH01000011">
    <property type="protein sequence ID" value="RRR20876.1"/>
    <property type="molecule type" value="Genomic_DNA"/>
</dbReference>
<feature type="domain" description="FHA" evidence="2">
    <location>
        <begin position="1"/>
        <end position="48"/>
    </location>
</feature>
<dbReference type="InterPro" id="IPR027417">
    <property type="entry name" value="P-loop_NTPase"/>
</dbReference>
<dbReference type="KEGG" id="bsau:DWV08_16310"/>
<keyword evidence="1" id="KW-0597">Phosphoprotein</keyword>
<dbReference type="AlphaFoldDB" id="A0A345YSX5"/>
<sequence length="218" mass="22909">MGRSDEHRVQVVHPLVSRSHARIRHLGATCEVSDLGSTHGTFLAGERIRGVVTGTLPASMQLGPAGPVLHLVHETSAPSPALGRGAFHEVLIGRDHACEVRLGDLLVSRRHARISWDGPSPVVEDLGSVNGTYVDGHRITRAEIDADSLLMVGGSRLQVDASGVRLIEGTEVRFATVGLGVTLPSGRTLLDDVSFSLAPGALMAVIGGSGTGNTTWRI</sequence>
<name>A0A345YSX5_9MICO</name>
<dbReference type="Gene3D" id="2.60.200.20">
    <property type="match status" value="2"/>
</dbReference>
<proteinExistence type="predicted"/>
<dbReference type="InterPro" id="IPR050923">
    <property type="entry name" value="Cell_Proc_Reg/RNA_Proc"/>
</dbReference>
<dbReference type="CDD" id="cd00060">
    <property type="entry name" value="FHA"/>
    <property type="match status" value="2"/>
</dbReference>
<dbReference type="OrthoDB" id="151099at2"/>
<accession>A0A345YSX5</accession>
<reference evidence="4 6" key="2">
    <citation type="submission" date="2018-08" db="EMBL/GenBank/DDBJ databases">
        <title>Brachybacterium saurashtrense DSM 23186.</title>
        <authorList>
            <person name="Li Y."/>
        </authorList>
    </citation>
    <scope>NUCLEOTIDE SEQUENCE [LARGE SCALE GENOMIC DNA]</scope>
    <source>
        <strain evidence="4 6">DSM 23186</strain>
    </source>
</reference>
<dbReference type="Pfam" id="PF00498">
    <property type="entry name" value="FHA"/>
    <property type="match status" value="2"/>
</dbReference>
<reference evidence="3 5" key="1">
    <citation type="submission" date="2018-07" db="EMBL/GenBank/DDBJ databases">
        <title>Brachybacterium saurashtrense DSM 23186 genome sequence.</title>
        <authorList>
            <person name="Guo L."/>
        </authorList>
    </citation>
    <scope>NUCLEOTIDE SEQUENCE [LARGE SCALE GENOMIC DNA]</scope>
    <source>
        <strain evidence="3 5">DSM 23186</strain>
    </source>
</reference>
<evidence type="ECO:0000259" key="2">
    <source>
        <dbReference type="PROSITE" id="PS50006"/>
    </source>
</evidence>
<evidence type="ECO:0000313" key="4">
    <source>
        <dbReference type="EMBL" id="RRR20876.1"/>
    </source>
</evidence>
<evidence type="ECO:0000313" key="5">
    <source>
        <dbReference type="Proteomes" id="UP000254236"/>
    </source>
</evidence>